<gene>
    <name evidence="1" type="ORF">MMAB1_1810</name>
</gene>
<dbReference type="EMBL" id="LT158599">
    <property type="protein sequence ID" value="CVK33023.1"/>
    <property type="molecule type" value="Genomic_DNA"/>
</dbReference>
<sequence length="62" mass="6889">MATGRLPPPVPTPGVIATTVHCPGEPGDTPRSCMQPLALPHEFSRVAFRVRLVFRTRIRKIR</sequence>
<dbReference type="AlphaFoldDB" id="A0A0X3BM04"/>
<dbReference type="KEGG" id="mema:MMAB1_1810"/>
<accession>A0A0X3BM04</accession>
<evidence type="ECO:0000313" key="2">
    <source>
        <dbReference type="Proteomes" id="UP000069850"/>
    </source>
</evidence>
<protein>
    <submittedName>
        <fullName evidence="1">Uncharacterized protein</fullName>
    </submittedName>
</protein>
<evidence type="ECO:0000313" key="1">
    <source>
        <dbReference type="EMBL" id="CVK33023.1"/>
    </source>
</evidence>
<proteinExistence type="predicted"/>
<reference evidence="1 2" key="1">
    <citation type="submission" date="2016-01" db="EMBL/GenBank/DDBJ databases">
        <authorList>
            <person name="Manzoor S."/>
        </authorList>
    </citation>
    <scope>NUCLEOTIDE SEQUENCE [LARGE SCALE GENOMIC DNA]</scope>
    <source>
        <strain evidence="1">Methanoculleus sp MAB1</strain>
    </source>
</reference>
<dbReference type="Proteomes" id="UP000069850">
    <property type="component" value="Chromosome 1"/>
</dbReference>
<organism evidence="1 2">
    <name type="scientific">Methanoculleus bourgensis</name>
    <dbReference type="NCBI Taxonomy" id="83986"/>
    <lineage>
        <taxon>Archaea</taxon>
        <taxon>Methanobacteriati</taxon>
        <taxon>Methanobacteriota</taxon>
        <taxon>Stenosarchaea group</taxon>
        <taxon>Methanomicrobia</taxon>
        <taxon>Methanomicrobiales</taxon>
        <taxon>Methanomicrobiaceae</taxon>
        <taxon>Methanoculleus</taxon>
    </lineage>
</organism>
<name>A0A0X3BM04_9EURY</name>